<keyword evidence="6" id="KW-0862">Zinc</keyword>
<keyword evidence="10" id="KW-0804">Transcription</keyword>
<accession>A0ABS2TD16</accession>
<dbReference type="Pfam" id="PF01475">
    <property type="entry name" value="FUR"/>
    <property type="match status" value="1"/>
</dbReference>
<dbReference type="SUPFAM" id="SSF46785">
    <property type="entry name" value="Winged helix' DNA-binding domain"/>
    <property type="match status" value="1"/>
</dbReference>
<protein>
    <submittedName>
        <fullName evidence="11">Transcriptional repressor</fullName>
    </submittedName>
</protein>
<keyword evidence="12" id="KW-1185">Reference proteome</keyword>
<sequence length="142" mass="15559">MASDRYVSALRSAGLRVTAPRLATLAVVDDHQHSDAEFIAQEVRGRLGSVSTQAVYDVLHALTEKGLVRRIAIDSRKARFEIHTHDNHHHMVCTNCGRIENVPCVKGEAPCLEPEEHLGFDIGVAEVLFMGLCPACRDASDS</sequence>
<reference evidence="12" key="1">
    <citation type="submission" date="2021-02" db="EMBL/GenBank/DDBJ databases">
        <title>Leucobacter sp. CX169.</title>
        <authorList>
            <person name="Cheng Y."/>
        </authorList>
    </citation>
    <scope>NUCLEOTIDE SEQUENCE [LARGE SCALE GENOMIC DNA]</scope>
    <source>
        <strain evidence="12">JY899</strain>
    </source>
</reference>
<dbReference type="InterPro" id="IPR036388">
    <property type="entry name" value="WH-like_DNA-bd_sf"/>
</dbReference>
<dbReference type="EMBL" id="JAFFJS010000001">
    <property type="protein sequence ID" value="MBM9432548.1"/>
    <property type="molecule type" value="Genomic_DNA"/>
</dbReference>
<gene>
    <name evidence="11" type="ORF">JVW63_02365</name>
</gene>
<dbReference type="Gene3D" id="1.10.10.10">
    <property type="entry name" value="Winged helix-like DNA-binding domain superfamily/Winged helix DNA-binding domain"/>
    <property type="match status" value="1"/>
</dbReference>
<evidence type="ECO:0000256" key="4">
    <source>
        <dbReference type="ARBA" id="ARBA00022491"/>
    </source>
</evidence>
<keyword evidence="9" id="KW-0238">DNA-binding</keyword>
<keyword evidence="5" id="KW-0479">Metal-binding</keyword>
<dbReference type="PANTHER" id="PTHR33202">
    <property type="entry name" value="ZINC UPTAKE REGULATION PROTEIN"/>
    <property type="match status" value="1"/>
</dbReference>
<comment type="similarity">
    <text evidence="2">Belongs to the Fur family.</text>
</comment>
<keyword evidence="3" id="KW-0963">Cytoplasm</keyword>
<proteinExistence type="inferred from homology"/>
<evidence type="ECO:0000256" key="7">
    <source>
        <dbReference type="ARBA" id="ARBA00023004"/>
    </source>
</evidence>
<evidence type="ECO:0000256" key="3">
    <source>
        <dbReference type="ARBA" id="ARBA00022490"/>
    </source>
</evidence>
<evidence type="ECO:0000313" key="12">
    <source>
        <dbReference type="Proteomes" id="UP000705983"/>
    </source>
</evidence>
<evidence type="ECO:0000256" key="2">
    <source>
        <dbReference type="ARBA" id="ARBA00007957"/>
    </source>
</evidence>
<evidence type="ECO:0000256" key="1">
    <source>
        <dbReference type="ARBA" id="ARBA00004496"/>
    </source>
</evidence>
<keyword evidence="4" id="KW-0678">Repressor</keyword>
<dbReference type="InterPro" id="IPR043135">
    <property type="entry name" value="Fur_C"/>
</dbReference>
<dbReference type="InterPro" id="IPR036390">
    <property type="entry name" value="WH_DNA-bd_sf"/>
</dbReference>
<organism evidence="11 12">
    <name type="scientific">Flaviflexus equikiangi</name>
    <dbReference type="NCBI Taxonomy" id="2758573"/>
    <lineage>
        <taxon>Bacteria</taxon>
        <taxon>Bacillati</taxon>
        <taxon>Actinomycetota</taxon>
        <taxon>Actinomycetes</taxon>
        <taxon>Actinomycetales</taxon>
        <taxon>Actinomycetaceae</taxon>
        <taxon>Flaviflexus</taxon>
    </lineage>
</organism>
<evidence type="ECO:0000256" key="9">
    <source>
        <dbReference type="ARBA" id="ARBA00023125"/>
    </source>
</evidence>
<evidence type="ECO:0000256" key="10">
    <source>
        <dbReference type="ARBA" id="ARBA00023163"/>
    </source>
</evidence>
<evidence type="ECO:0000256" key="5">
    <source>
        <dbReference type="ARBA" id="ARBA00022723"/>
    </source>
</evidence>
<name>A0ABS2TD16_9ACTO</name>
<comment type="subcellular location">
    <subcellularLocation>
        <location evidence="1">Cytoplasm</location>
    </subcellularLocation>
</comment>
<dbReference type="CDD" id="cd07153">
    <property type="entry name" value="Fur_like"/>
    <property type="match status" value="1"/>
</dbReference>
<dbReference type="PANTHER" id="PTHR33202:SF18">
    <property type="entry name" value="TRANSCRIPTIONAL REGULATOR FURA"/>
    <property type="match status" value="1"/>
</dbReference>
<dbReference type="InterPro" id="IPR002481">
    <property type="entry name" value="FUR"/>
</dbReference>
<keyword evidence="8" id="KW-0805">Transcription regulation</keyword>
<dbReference type="RefSeq" id="WP_182172769.1">
    <property type="nucleotide sequence ID" value="NZ_CP059676.1"/>
</dbReference>
<evidence type="ECO:0000256" key="6">
    <source>
        <dbReference type="ARBA" id="ARBA00022833"/>
    </source>
</evidence>
<keyword evidence="7" id="KW-0408">Iron</keyword>
<evidence type="ECO:0000256" key="8">
    <source>
        <dbReference type="ARBA" id="ARBA00023015"/>
    </source>
</evidence>
<dbReference type="Gene3D" id="3.30.1490.190">
    <property type="match status" value="1"/>
</dbReference>
<evidence type="ECO:0000313" key="11">
    <source>
        <dbReference type="EMBL" id="MBM9432548.1"/>
    </source>
</evidence>
<dbReference type="Proteomes" id="UP000705983">
    <property type="component" value="Unassembled WGS sequence"/>
</dbReference>
<comment type="caution">
    <text evidence="11">The sequence shown here is derived from an EMBL/GenBank/DDBJ whole genome shotgun (WGS) entry which is preliminary data.</text>
</comment>